<name>W0I5Q6_9EURY</name>
<proteinExistence type="predicted"/>
<reference evidence="2 3" key="1">
    <citation type="journal article" date="2014" name="Int. J. Syst. Evol. Microbiol.">
        <title>Thermococcus paralvinellae sp. nov. and Thermococcus cleftensis sp. nov. of hyperthermophilic heterotrophs from deep-sea hydrothermal vents.</title>
        <authorList>
            <person name="Hensley S.A."/>
            <person name="Jung J.H."/>
            <person name="Park C.S."/>
            <person name="Holden J.F."/>
        </authorList>
    </citation>
    <scope>NUCLEOTIDE SEQUENCE [LARGE SCALE GENOMIC DNA]</scope>
    <source>
        <strain evidence="2 3">ES1</strain>
    </source>
</reference>
<keyword evidence="3" id="KW-1185">Reference proteome</keyword>
<dbReference type="STRING" id="582419.TES1_0674"/>
<keyword evidence="1" id="KW-0472">Membrane</keyword>
<dbReference type="EMBL" id="CP006965">
    <property type="protein sequence ID" value="AHF80062.1"/>
    <property type="molecule type" value="Genomic_DNA"/>
</dbReference>
<keyword evidence="1" id="KW-0812">Transmembrane</keyword>
<evidence type="ECO:0008006" key="4">
    <source>
        <dbReference type="Google" id="ProtNLM"/>
    </source>
</evidence>
<keyword evidence="1" id="KW-1133">Transmembrane helix</keyword>
<dbReference type="KEGG" id="ths:TES1_0674"/>
<gene>
    <name evidence="2" type="ORF">TES1_0674</name>
</gene>
<dbReference type="GeneID" id="24907589"/>
<evidence type="ECO:0000256" key="1">
    <source>
        <dbReference type="SAM" id="Phobius"/>
    </source>
</evidence>
<dbReference type="AlphaFoldDB" id="W0I5Q6"/>
<dbReference type="HOGENOM" id="CLU_1122675_0_0_2"/>
<feature type="transmembrane region" description="Helical" evidence="1">
    <location>
        <begin position="152"/>
        <end position="170"/>
    </location>
</feature>
<feature type="transmembrane region" description="Helical" evidence="1">
    <location>
        <begin position="56"/>
        <end position="76"/>
    </location>
</feature>
<feature type="transmembrane region" description="Helical" evidence="1">
    <location>
        <begin position="96"/>
        <end position="113"/>
    </location>
</feature>
<protein>
    <recommendedName>
        <fullName evidence="4">DUF4129 domain-containing protein</fullName>
    </recommendedName>
</protein>
<evidence type="ECO:0000313" key="2">
    <source>
        <dbReference type="EMBL" id="AHF80062.1"/>
    </source>
</evidence>
<dbReference type="RefSeq" id="WP_227738507.1">
    <property type="nucleotide sequence ID" value="NZ_CP006965.1"/>
</dbReference>
<evidence type="ECO:0000313" key="3">
    <source>
        <dbReference type="Proteomes" id="UP000019027"/>
    </source>
</evidence>
<organism evidence="2 3">
    <name type="scientific">Thermococcus paralvinellae</name>
    <dbReference type="NCBI Taxonomy" id="582419"/>
    <lineage>
        <taxon>Archaea</taxon>
        <taxon>Methanobacteriati</taxon>
        <taxon>Methanobacteriota</taxon>
        <taxon>Thermococci</taxon>
        <taxon>Thermococcales</taxon>
        <taxon>Thermococcaceae</taxon>
        <taxon>Thermococcus</taxon>
    </lineage>
</organism>
<feature type="transmembrane region" description="Helical" evidence="1">
    <location>
        <begin position="23"/>
        <end position="44"/>
    </location>
</feature>
<dbReference type="Proteomes" id="UP000019027">
    <property type="component" value="Chromosome"/>
</dbReference>
<sequence length="280" mass="33290">MEPHLEDNRSYKRNLKHTKTVDTIKHAIVFLLMLFLFSMLFRYAIKSEASSFNIEWLYLIWGFFFFIAMAIALRFLFETGISGERLPRKRSKWRNVAEFITLFALVVAVYLILTAKPRYLPRGEAPLIRYPKWIMGFGLNQTVMVYYKPLPLYMYVIPLLIAASIVLTAVKRRRKHTVIMGELHRFNPQMTFDTIEGTPEERIIKMYKNVVAGLILKGYPYQKSWTHWEHEEKLKNIFEDLDDLHTLTRIFEKAKYAKKLSDEDIEVARKSYDNLMKFLR</sequence>
<accession>W0I5Q6</accession>